<organism evidence="1 2">
    <name type="scientific">Pyrococcus abyssi (strain GE5 / Orsay)</name>
    <dbReference type="NCBI Taxonomy" id="272844"/>
    <lineage>
        <taxon>Archaea</taxon>
        <taxon>Methanobacteriati</taxon>
        <taxon>Methanobacteriota</taxon>
        <taxon>Thermococci</taxon>
        <taxon>Thermococcales</taxon>
        <taxon>Thermococcaceae</taxon>
        <taxon>Pyrococcus</taxon>
    </lineage>
</organism>
<dbReference type="HOGENOM" id="CLU_602197_0_0_2"/>
<dbReference type="PATRIC" id="fig|272844.11.peg.1415"/>
<evidence type="ECO:0000313" key="2">
    <source>
        <dbReference type="Proteomes" id="UP000000810"/>
    </source>
</evidence>
<dbReference type="InterPro" id="IPR016539">
    <property type="entry name" value="UCP008315"/>
</dbReference>
<proteinExistence type="predicted"/>
<dbReference type="PIR" id="F75042">
    <property type="entry name" value="F75042"/>
</dbReference>
<protein>
    <submittedName>
        <fullName evidence="1">Uncharacterized protein</fullName>
    </submittedName>
</protein>
<dbReference type="STRING" id="272844.PAB0875"/>
<dbReference type="AlphaFoldDB" id="Q9UZ27"/>
<keyword evidence="2" id="KW-1185">Reference proteome</keyword>
<dbReference type="KEGG" id="pab:PAB0875"/>
<dbReference type="PIRSF" id="PIRSF008315">
    <property type="entry name" value="UCP008315"/>
    <property type="match status" value="1"/>
</dbReference>
<reference evidence="1 2" key="1">
    <citation type="journal article" date="2003" name="Mol. Microbiol.">
        <title>An integrated analysis of the genome of the hyperthermophilic archaeon Pyrococcus abyssi.</title>
        <authorList>
            <person name="Cohen G."/>
            <person name="Barbe V."/>
            <person name="Flament D."/>
            <person name="Galperin M."/>
            <person name="Heilig R."/>
            <person name="Ripp R."/>
            <person name="Lecompte O."/>
            <person name="Prieur D."/>
            <person name="Poch O."/>
            <person name="Quellerou J."/>
            <person name="Thierry J.C."/>
            <person name="Van der Oost J."/>
            <person name="Weissenbach J."/>
            <person name="Zivanovic Y."/>
            <person name="Forterre P."/>
        </authorList>
    </citation>
    <scope>NUCLEOTIDE SEQUENCE [LARGE SCALE GENOMIC DNA]</scope>
    <source>
        <strain evidence="2">GE5 / Orsay</strain>
    </source>
</reference>
<gene>
    <name evidence="1" type="ORF">PAB0875</name>
</gene>
<dbReference type="PhylomeDB" id="Q9UZ27"/>
<dbReference type="Proteomes" id="UP000000810">
    <property type="component" value="Chromosome"/>
</dbReference>
<name>Q9UZ27_PYRAB</name>
<accession>Q9UZ27</accession>
<evidence type="ECO:0000313" key="1">
    <source>
        <dbReference type="EMBL" id="CAB50235.1"/>
    </source>
</evidence>
<dbReference type="EMBL" id="AJ248287">
    <property type="protein sequence ID" value="CAB50235.1"/>
    <property type="molecule type" value="Genomic_DNA"/>
</dbReference>
<sequence length="454" mass="51329">MFMVSNRLLIIVLSLIILSWGIISVLNCIVIMSENSITRILSYDVYRIEGSGDYIIYYPLPNGSIKVLKKGKANSFFPVFVKVPREEWTRIPGKALYAPPTPLILYVTRDGKLGVKSITSSRIKFDDGLDLKGNQIQIKSACPKGWIDFGGRYCLSPKWSLQFNAEAKVLDEWVSIMGMKIENKTIERMDFDWDLVLSRSAYSYWMIGIDVGPFTIPFVSRKHLEGWVLSISYEPIGPLSINNTWERYLSVRVEYLVIHSRVPAYDKLVGKRIWIEITQTYPIKIHSTGDYTIWESPARGIYFTESKGDNPPRITTTPNIWSISKEVKWKRKLINSTGHWVGAILVKKHPANSFSLGSSLSIPIDYGGFPSSLSLTAEFRKYMNAVSIILYSVDVKPRKSCYAMYSVLDVKVGESEPRVAVPLVFSVITDDETLTPPCNSKTGLCITTTNPEQS</sequence>
<dbReference type="eggNOG" id="arCOG05838">
    <property type="taxonomic scope" value="Archaea"/>
</dbReference>